<dbReference type="AlphaFoldDB" id="A0A068SCH3"/>
<sequence>MQQAIDPWNKAKLFTEAECTWLIYRHVCSGDVPFSSGDMERRRCVGSMRLSHVLCASLLCQHASCKRVSGSSDTFWIVASILLEQGKVVYRSRTHLVDLSTCVVMHGWHED</sequence>
<evidence type="ECO:0000313" key="1">
    <source>
        <dbReference type="EMBL" id="CDH59685.1"/>
    </source>
</evidence>
<gene>
    <name evidence="1" type="ORF">LCOR_10491.1</name>
</gene>
<protein>
    <submittedName>
        <fullName evidence="1">Uncharacterized protein</fullName>
    </submittedName>
</protein>
<accession>A0A068SCH3</accession>
<dbReference type="EMBL" id="CBTN010000073">
    <property type="protein sequence ID" value="CDH59685.1"/>
    <property type="molecule type" value="Genomic_DNA"/>
</dbReference>
<reference evidence="1" key="1">
    <citation type="submission" date="2013-08" db="EMBL/GenBank/DDBJ databases">
        <title>Gene expansion shapes genome architecture in the human pathogen Lichtheimia corymbifera: an evolutionary genomics analysis in the ancient terrestrial Mucorales (Mucoromycotina).</title>
        <authorList>
            <person name="Schwartze V.U."/>
            <person name="Winter S."/>
            <person name="Shelest E."/>
            <person name="Marcet-Houben M."/>
            <person name="Horn F."/>
            <person name="Wehner S."/>
            <person name="Hoffmann K."/>
            <person name="Riege K."/>
            <person name="Sammeth M."/>
            <person name="Nowrousian M."/>
            <person name="Valiante V."/>
            <person name="Linde J."/>
            <person name="Jacobsen I.D."/>
            <person name="Marz M."/>
            <person name="Brakhage A.A."/>
            <person name="Gabaldon T."/>
            <person name="Bocker S."/>
            <person name="Voigt K."/>
        </authorList>
    </citation>
    <scope>NUCLEOTIDE SEQUENCE [LARGE SCALE GENOMIC DNA]</scope>
    <source>
        <strain evidence="1">FSU 9682</strain>
    </source>
</reference>
<name>A0A068SCH3_9FUNG</name>
<dbReference type="Proteomes" id="UP000027586">
    <property type="component" value="Unassembled WGS sequence"/>
</dbReference>
<keyword evidence="2" id="KW-1185">Reference proteome</keyword>
<organism evidence="1 2">
    <name type="scientific">Lichtheimia corymbifera JMRC:FSU:9682</name>
    <dbReference type="NCBI Taxonomy" id="1263082"/>
    <lineage>
        <taxon>Eukaryota</taxon>
        <taxon>Fungi</taxon>
        <taxon>Fungi incertae sedis</taxon>
        <taxon>Mucoromycota</taxon>
        <taxon>Mucoromycotina</taxon>
        <taxon>Mucoromycetes</taxon>
        <taxon>Mucorales</taxon>
        <taxon>Lichtheimiaceae</taxon>
        <taxon>Lichtheimia</taxon>
    </lineage>
</organism>
<comment type="caution">
    <text evidence="1">The sequence shown here is derived from an EMBL/GenBank/DDBJ whole genome shotgun (WGS) entry which is preliminary data.</text>
</comment>
<dbReference type="VEuPathDB" id="FungiDB:LCOR_10491.1"/>
<proteinExistence type="predicted"/>
<evidence type="ECO:0000313" key="2">
    <source>
        <dbReference type="Proteomes" id="UP000027586"/>
    </source>
</evidence>